<dbReference type="PANTHER" id="PTHR47083:SF1">
    <property type="entry name" value="TESTIS-EXPRESSED PROTEIN 11"/>
    <property type="match status" value="1"/>
</dbReference>
<dbReference type="Pfam" id="PF08631">
    <property type="entry name" value="SPO22"/>
    <property type="match status" value="1"/>
</dbReference>
<dbReference type="GO" id="GO:0000801">
    <property type="term" value="C:central element"/>
    <property type="evidence" value="ECO:0007669"/>
    <property type="project" value="TreeGrafter"/>
</dbReference>
<feature type="transmembrane region" description="Helical" evidence="4">
    <location>
        <begin position="75"/>
        <end position="94"/>
    </location>
</feature>
<evidence type="ECO:0000313" key="5">
    <source>
        <dbReference type="Ensembl" id="ENSZLMP00000002444.1"/>
    </source>
</evidence>
<evidence type="ECO:0000313" key="6">
    <source>
        <dbReference type="Proteomes" id="UP000694401"/>
    </source>
</evidence>
<keyword evidence="4" id="KW-0472">Membrane</keyword>
<reference evidence="5" key="2">
    <citation type="submission" date="2025-09" db="UniProtKB">
        <authorList>
            <consortium name="Ensembl"/>
        </authorList>
    </citation>
    <scope>IDENTIFICATION</scope>
</reference>
<evidence type="ECO:0000256" key="2">
    <source>
        <dbReference type="ARBA" id="ARBA00031845"/>
    </source>
</evidence>
<name>A0A8D2NTL8_ZOSLA</name>
<organism evidence="5 6">
    <name type="scientific">Zosterops lateralis melanops</name>
    <dbReference type="NCBI Taxonomy" id="1220523"/>
    <lineage>
        <taxon>Eukaryota</taxon>
        <taxon>Metazoa</taxon>
        <taxon>Chordata</taxon>
        <taxon>Craniata</taxon>
        <taxon>Vertebrata</taxon>
        <taxon>Euteleostomi</taxon>
        <taxon>Archelosauria</taxon>
        <taxon>Archosauria</taxon>
        <taxon>Dinosauria</taxon>
        <taxon>Saurischia</taxon>
        <taxon>Theropoda</taxon>
        <taxon>Coelurosauria</taxon>
        <taxon>Aves</taxon>
        <taxon>Neognathae</taxon>
        <taxon>Neoaves</taxon>
        <taxon>Telluraves</taxon>
        <taxon>Australaves</taxon>
        <taxon>Passeriformes</taxon>
        <taxon>Sylvioidea</taxon>
        <taxon>Zosteropidae</taxon>
        <taxon>Zosterops</taxon>
    </lineage>
</organism>
<dbReference type="InterPro" id="IPR019734">
    <property type="entry name" value="TPR_rpt"/>
</dbReference>
<sequence>VHRADVEKSLFKVLSYQAESALAQGDFQKAVMCVQRCKDMLMKLPKETCYLSILCYNFGVETYERKRYEQKFKSFVFIYMFLCGHFFFCCQAKVLRLLATTYFEWDCTLYLDKALKAINLANQVVIFLLYLKIEIDETQCFVFCLALAEFTQLEMSLDFCLNTAKLLLEHGRESVGFDFLKSVPERFESSPDLGKITLLHIKFLLQNKRELLAKQKIEEVIIGHYTGKQLLPEALDQLHIILWDRAAKHYEEKNYSEALHWYNYSVSFYTPGQIDQNLAKLQRNMASCYLHLKQLDKAKEAVKQAERCDPNSIFTKFSVYKIAVMENDCSIYKTCFNSFQNDQQIVAIKALEYLSEHLQDCQQLFAALKRVSNHLFTSKLLYMGKILITFSYFWCQLSQFCPSDKAVLVAQKTCLLMAAAIDLEMGRQQVTPSEQVGQSLLTISECTSNPVSFVGDFAKDPTDTLLLLYEFEARSKLNDPTLHNLMESVWEQPQIEIKTLEIIASLAMEPPARYPVLCKKALKSALNLHRKQAVIDAVNFSKCLHSLINISLPAGLTDLDTCVLQEVWEYFEDALSVVSSTDAYPEMEILWLMTRAWNTGIFQYTVGKYKEAEQWCGLGMRFLSHLGSLKKSYEGHVSVKRGFEDMGLDV</sequence>
<keyword evidence="4" id="KW-0812">Transmembrane</keyword>
<accession>A0A8D2NTL8</accession>
<dbReference type="PANTHER" id="PTHR47083">
    <property type="entry name" value="TESTIS-EXPRESSED PROTEIN 11"/>
    <property type="match status" value="1"/>
</dbReference>
<dbReference type="PROSITE" id="PS50005">
    <property type="entry name" value="TPR"/>
    <property type="match status" value="1"/>
</dbReference>
<protein>
    <recommendedName>
        <fullName evidence="2">Protein ZIP4 homolog</fullName>
    </recommendedName>
</protein>
<dbReference type="InterPro" id="IPR011990">
    <property type="entry name" value="TPR-like_helical_dom_sf"/>
</dbReference>
<proteinExistence type="predicted"/>
<dbReference type="AlphaFoldDB" id="A0A8D2NTL8"/>
<evidence type="ECO:0000256" key="3">
    <source>
        <dbReference type="PROSITE-ProRule" id="PRU00339"/>
    </source>
</evidence>
<dbReference type="Gene3D" id="1.25.40.10">
    <property type="entry name" value="Tetratricopeptide repeat domain"/>
    <property type="match status" value="1"/>
</dbReference>
<keyword evidence="3" id="KW-0802">TPR repeat</keyword>
<dbReference type="GO" id="GO:0007130">
    <property type="term" value="P:synaptonemal complex assembly"/>
    <property type="evidence" value="ECO:0007669"/>
    <property type="project" value="TreeGrafter"/>
</dbReference>
<evidence type="ECO:0000256" key="4">
    <source>
        <dbReference type="SAM" id="Phobius"/>
    </source>
</evidence>
<keyword evidence="6" id="KW-1185">Reference proteome</keyword>
<dbReference type="SMART" id="SM00028">
    <property type="entry name" value="TPR"/>
    <property type="match status" value="2"/>
</dbReference>
<dbReference type="GO" id="GO:0007131">
    <property type="term" value="P:reciprocal meiotic recombination"/>
    <property type="evidence" value="ECO:0007669"/>
    <property type="project" value="TreeGrafter"/>
</dbReference>
<feature type="repeat" description="TPR" evidence="3">
    <location>
        <begin position="279"/>
        <end position="312"/>
    </location>
</feature>
<keyword evidence="1" id="KW-0469">Meiosis</keyword>
<dbReference type="InterPro" id="IPR042861">
    <property type="entry name" value="TEX11"/>
</dbReference>
<keyword evidence="4" id="KW-1133">Transmembrane helix</keyword>
<dbReference type="GO" id="GO:0007060">
    <property type="term" value="P:male meiosis chromosome segregation"/>
    <property type="evidence" value="ECO:0007669"/>
    <property type="project" value="TreeGrafter"/>
</dbReference>
<dbReference type="Ensembl" id="ENSZLMT00000002535.1">
    <property type="protein sequence ID" value="ENSZLMP00000002444.1"/>
    <property type="gene ID" value="ENSZLMG00000001803.1"/>
</dbReference>
<dbReference type="InterPro" id="IPR013940">
    <property type="entry name" value="Spo22/ZIP4/TEX11"/>
</dbReference>
<dbReference type="Proteomes" id="UP000694401">
    <property type="component" value="Unassembled WGS sequence"/>
</dbReference>
<dbReference type="SUPFAM" id="SSF48452">
    <property type="entry name" value="TPR-like"/>
    <property type="match status" value="1"/>
</dbReference>
<reference evidence="5" key="1">
    <citation type="submission" date="2025-08" db="UniProtKB">
        <authorList>
            <consortium name="Ensembl"/>
        </authorList>
    </citation>
    <scope>IDENTIFICATION</scope>
</reference>
<evidence type="ECO:0000256" key="1">
    <source>
        <dbReference type="ARBA" id="ARBA00023254"/>
    </source>
</evidence>